<comment type="function">
    <text evidence="8">Involved in the cellular defense against the biological effects of O6-methylguanine (O6-MeG) and O4-methylthymine (O4-MeT) in DNA. Repairs the methylated nucleobase in DNA by stoichiometrically transferring the methyl group to a cysteine residue in the enzyme. This is a suicide reaction: the enzyme is irreversibly inactivated.</text>
</comment>
<feature type="active site" description="Nucleophile; methyl group acceptor" evidence="8">
    <location>
        <position position="137"/>
    </location>
</feature>
<evidence type="ECO:0000313" key="12">
    <source>
        <dbReference type="Proteomes" id="UP001500279"/>
    </source>
</evidence>
<dbReference type="InterPro" id="IPR023546">
    <property type="entry name" value="MGMT"/>
</dbReference>
<dbReference type="InterPro" id="IPR014048">
    <property type="entry name" value="MethylDNA_cys_MeTrfase_DNA-bd"/>
</dbReference>
<evidence type="ECO:0000259" key="9">
    <source>
        <dbReference type="Pfam" id="PF01035"/>
    </source>
</evidence>
<proteinExistence type="inferred from homology"/>
<comment type="miscellaneous">
    <text evidence="8">This enzyme catalyzes only one turnover and therefore is not strictly catalytic. According to one definition, an enzyme is a biocatalyst that acts repeatedly and over many reaction cycles.</text>
</comment>
<dbReference type="PANTHER" id="PTHR10815">
    <property type="entry name" value="METHYLATED-DNA--PROTEIN-CYSTEINE METHYLTRANSFERASE"/>
    <property type="match status" value="1"/>
</dbReference>
<evidence type="ECO:0000256" key="6">
    <source>
        <dbReference type="ARBA" id="ARBA00023204"/>
    </source>
</evidence>
<dbReference type="Gene3D" id="3.30.160.70">
    <property type="entry name" value="Methylated DNA-protein cysteine methyltransferase domain"/>
    <property type="match status" value="1"/>
</dbReference>
<reference evidence="11 12" key="1">
    <citation type="journal article" date="2019" name="Int. J. Syst. Evol. Microbiol.">
        <title>The Global Catalogue of Microorganisms (GCM) 10K type strain sequencing project: providing services to taxonomists for standard genome sequencing and annotation.</title>
        <authorList>
            <consortium name="The Broad Institute Genomics Platform"/>
            <consortium name="The Broad Institute Genome Sequencing Center for Infectious Disease"/>
            <person name="Wu L."/>
            <person name="Ma J."/>
        </authorList>
    </citation>
    <scope>NUCLEOTIDE SEQUENCE [LARGE SCALE GENOMIC DNA]</scope>
    <source>
        <strain evidence="11 12">JCM 15503</strain>
    </source>
</reference>
<dbReference type="SUPFAM" id="SSF53155">
    <property type="entry name" value="Methylated DNA-protein cysteine methyltransferase domain"/>
    <property type="match status" value="1"/>
</dbReference>
<evidence type="ECO:0000256" key="4">
    <source>
        <dbReference type="ARBA" id="ARBA00022679"/>
    </source>
</evidence>
<dbReference type="EC" id="2.1.1.63" evidence="8"/>
<comment type="similarity">
    <text evidence="8">Belongs to the MGMT family.</text>
</comment>
<accession>A0ABN1KCM4</accession>
<protein>
    <recommendedName>
        <fullName evidence="8">Methylated-DNA--protein-cysteine methyltransferase</fullName>
        <ecNumber evidence="8">2.1.1.63</ecNumber>
    </recommendedName>
    <alternativeName>
        <fullName evidence="8">6-O-methylguanine-DNA methyltransferase</fullName>
        <shortName evidence="8">MGMT</shortName>
    </alternativeName>
    <alternativeName>
        <fullName evidence="8">O-6-methylguanine-DNA-alkyltransferase</fullName>
    </alternativeName>
</protein>
<dbReference type="RefSeq" id="WP_141291202.1">
    <property type="nucleotide sequence ID" value="NZ_BAAAEW010000033.1"/>
</dbReference>
<evidence type="ECO:0000256" key="7">
    <source>
        <dbReference type="ARBA" id="ARBA00049348"/>
    </source>
</evidence>
<dbReference type="PANTHER" id="PTHR10815:SF5">
    <property type="entry name" value="METHYLATED-DNA--PROTEIN-CYSTEINE METHYLTRANSFERASE"/>
    <property type="match status" value="1"/>
</dbReference>
<dbReference type="InterPro" id="IPR036631">
    <property type="entry name" value="MGMT_N_sf"/>
</dbReference>
<organism evidence="11 12">
    <name type="scientific">Ideonella azotifigens</name>
    <dbReference type="NCBI Taxonomy" id="513160"/>
    <lineage>
        <taxon>Bacteria</taxon>
        <taxon>Pseudomonadati</taxon>
        <taxon>Pseudomonadota</taxon>
        <taxon>Betaproteobacteria</taxon>
        <taxon>Burkholderiales</taxon>
        <taxon>Sphaerotilaceae</taxon>
        <taxon>Ideonella</taxon>
    </lineage>
</organism>
<evidence type="ECO:0000313" key="11">
    <source>
        <dbReference type="EMBL" id="GAA0762542.1"/>
    </source>
</evidence>
<comment type="caution">
    <text evidence="11">The sequence shown here is derived from an EMBL/GenBank/DDBJ whole genome shotgun (WGS) entry which is preliminary data.</text>
</comment>
<evidence type="ECO:0000256" key="8">
    <source>
        <dbReference type="HAMAP-Rule" id="MF_00772"/>
    </source>
</evidence>
<dbReference type="SUPFAM" id="SSF46767">
    <property type="entry name" value="Methylated DNA-protein cysteine methyltransferase, C-terminal domain"/>
    <property type="match status" value="1"/>
</dbReference>
<dbReference type="PROSITE" id="PS00374">
    <property type="entry name" value="MGMT"/>
    <property type="match status" value="1"/>
</dbReference>
<dbReference type="Pfam" id="PF01035">
    <property type="entry name" value="DNA_binding_1"/>
    <property type="match status" value="1"/>
</dbReference>
<feature type="domain" description="Methylated-DNA-[protein]-cysteine S-methyltransferase DNA binding" evidence="9">
    <location>
        <begin position="86"/>
        <end position="166"/>
    </location>
</feature>
<keyword evidence="4 8" id="KW-0808">Transferase</keyword>
<dbReference type="InterPro" id="IPR001497">
    <property type="entry name" value="MethylDNA_cys_MeTrfase_AS"/>
</dbReference>
<dbReference type="InterPro" id="IPR036388">
    <property type="entry name" value="WH-like_DNA-bd_sf"/>
</dbReference>
<dbReference type="NCBIfam" id="TIGR00589">
    <property type="entry name" value="ogt"/>
    <property type="match status" value="1"/>
</dbReference>
<dbReference type="Proteomes" id="UP001500279">
    <property type="component" value="Unassembled WGS sequence"/>
</dbReference>
<dbReference type="EMBL" id="BAAAEW010000033">
    <property type="protein sequence ID" value="GAA0762542.1"/>
    <property type="molecule type" value="Genomic_DNA"/>
</dbReference>
<dbReference type="Pfam" id="PF02870">
    <property type="entry name" value="Methyltransf_1N"/>
    <property type="match status" value="1"/>
</dbReference>
<evidence type="ECO:0000256" key="1">
    <source>
        <dbReference type="ARBA" id="ARBA00001286"/>
    </source>
</evidence>
<evidence type="ECO:0000259" key="10">
    <source>
        <dbReference type="Pfam" id="PF02870"/>
    </source>
</evidence>
<comment type="subcellular location">
    <subcellularLocation>
        <location evidence="8">Cytoplasm</location>
    </subcellularLocation>
</comment>
<comment type="catalytic activity">
    <reaction evidence="1 8">
        <text>a 4-O-methyl-thymidine in DNA + L-cysteinyl-[protein] = a thymidine in DNA + S-methyl-L-cysteinyl-[protein]</text>
        <dbReference type="Rhea" id="RHEA:53428"/>
        <dbReference type="Rhea" id="RHEA-COMP:10131"/>
        <dbReference type="Rhea" id="RHEA-COMP:10132"/>
        <dbReference type="Rhea" id="RHEA-COMP:13555"/>
        <dbReference type="Rhea" id="RHEA-COMP:13556"/>
        <dbReference type="ChEBI" id="CHEBI:29950"/>
        <dbReference type="ChEBI" id="CHEBI:82612"/>
        <dbReference type="ChEBI" id="CHEBI:137386"/>
        <dbReference type="ChEBI" id="CHEBI:137387"/>
        <dbReference type="EC" id="2.1.1.63"/>
    </reaction>
</comment>
<gene>
    <name evidence="11" type="ORF">GCM10009107_47130</name>
</gene>
<name>A0ABN1KCM4_9BURK</name>
<dbReference type="CDD" id="cd06445">
    <property type="entry name" value="ATase"/>
    <property type="match status" value="1"/>
</dbReference>
<dbReference type="InterPro" id="IPR036217">
    <property type="entry name" value="MethylDNA_cys_MeTrfase_DNAb"/>
</dbReference>
<evidence type="ECO:0000256" key="2">
    <source>
        <dbReference type="ARBA" id="ARBA00022490"/>
    </source>
</evidence>
<keyword evidence="5 8" id="KW-0227">DNA damage</keyword>
<feature type="domain" description="Methylguanine DNA methyltransferase ribonuclease-like" evidence="10">
    <location>
        <begin position="13"/>
        <end position="81"/>
    </location>
</feature>
<comment type="catalytic activity">
    <reaction evidence="7 8">
        <text>a 6-O-methyl-2'-deoxyguanosine in DNA + L-cysteinyl-[protein] = S-methyl-L-cysteinyl-[protein] + a 2'-deoxyguanosine in DNA</text>
        <dbReference type="Rhea" id="RHEA:24000"/>
        <dbReference type="Rhea" id="RHEA-COMP:10131"/>
        <dbReference type="Rhea" id="RHEA-COMP:10132"/>
        <dbReference type="Rhea" id="RHEA-COMP:11367"/>
        <dbReference type="Rhea" id="RHEA-COMP:11368"/>
        <dbReference type="ChEBI" id="CHEBI:29950"/>
        <dbReference type="ChEBI" id="CHEBI:82612"/>
        <dbReference type="ChEBI" id="CHEBI:85445"/>
        <dbReference type="ChEBI" id="CHEBI:85448"/>
        <dbReference type="EC" id="2.1.1.63"/>
    </reaction>
</comment>
<keyword evidence="12" id="KW-1185">Reference proteome</keyword>
<keyword evidence="3 8" id="KW-0489">Methyltransferase</keyword>
<dbReference type="HAMAP" id="MF_00772">
    <property type="entry name" value="OGT"/>
    <property type="match status" value="1"/>
</dbReference>
<dbReference type="InterPro" id="IPR008332">
    <property type="entry name" value="MethylG_MeTrfase_N"/>
</dbReference>
<dbReference type="Gene3D" id="1.10.10.10">
    <property type="entry name" value="Winged helix-like DNA-binding domain superfamily/Winged helix DNA-binding domain"/>
    <property type="match status" value="1"/>
</dbReference>
<keyword evidence="2 8" id="KW-0963">Cytoplasm</keyword>
<sequence length="189" mass="20272">MTLALHRPWVAQTVVDTPLGPLRLAATEAGLAGAWFEGQRHHPGALNAPDNPSQRWLRQATDELALYWRDARRSVFQVPLDADGTPFQREVWRALLAIPTGTLSSYGRIASELGRPSASRAVGAAVGRNPLSILVPCHRVVGADGGLTDYAGGLDRKQALLAREGALTALAPTRCSEADSPLPLFEHAE</sequence>
<keyword evidence="6 8" id="KW-0234">DNA repair</keyword>
<evidence type="ECO:0000256" key="5">
    <source>
        <dbReference type="ARBA" id="ARBA00022763"/>
    </source>
</evidence>
<evidence type="ECO:0000256" key="3">
    <source>
        <dbReference type="ARBA" id="ARBA00022603"/>
    </source>
</evidence>